<dbReference type="RefSeq" id="WP_323123978.1">
    <property type="nucleotide sequence ID" value="NZ_JAYESH010000002.1"/>
</dbReference>
<evidence type="ECO:0000313" key="3">
    <source>
        <dbReference type="Proteomes" id="UP001348098"/>
    </source>
</evidence>
<dbReference type="Proteomes" id="UP001348098">
    <property type="component" value="Unassembled WGS sequence"/>
</dbReference>
<gene>
    <name evidence="2" type="ORF">U3653_13755</name>
</gene>
<protein>
    <submittedName>
        <fullName evidence="2">Uncharacterized protein</fullName>
    </submittedName>
</protein>
<feature type="region of interest" description="Disordered" evidence="1">
    <location>
        <begin position="52"/>
        <end position="85"/>
    </location>
</feature>
<comment type="caution">
    <text evidence="2">The sequence shown here is derived from an EMBL/GenBank/DDBJ whole genome shotgun (WGS) entry which is preliminary data.</text>
</comment>
<name>A0ABU6AUV6_9NOCA</name>
<evidence type="ECO:0000256" key="1">
    <source>
        <dbReference type="SAM" id="MobiDB-lite"/>
    </source>
</evidence>
<organism evidence="2 3">
    <name type="scientific">Nocardia implantans</name>
    <dbReference type="NCBI Taxonomy" id="3108168"/>
    <lineage>
        <taxon>Bacteria</taxon>
        <taxon>Bacillati</taxon>
        <taxon>Actinomycetota</taxon>
        <taxon>Actinomycetes</taxon>
        <taxon>Mycobacteriales</taxon>
        <taxon>Nocardiaceae</taxon>
        <taxon>Nocardia</taxon>
    </lineage>
</organism>
<keyword evidence="3" id="KW-1185">Reference proteome</keyword>
<evidence type="ECO:0000313" key="2">
    <source>
        <dbReference type="EMBL" id="MEB3511087.1"/>
    </source>
</evidence>
<dbReference type="EMBL" id="JAYKYQ010000005">
    <property type="protein sequence ID" value="MEB3511087.1"/>
    <property type="molecule type" value="Genomic_DNA"/>
</dbReference>
<proteinExistence type="predicted"/>
<sequence length="85" mass="8964">MIEPDDDAANTLVRFHLSNARGDLNITKIAEGLPVDVEIESAPRGKFACRAVSVHRRDRPSTENAGGGARRDSTGLEPPSGGVAP</sequence>
<reference evidence="2 3" key="1">
    <citation type="submission" date="2023-12" db="EMBL/GenBank/DDBJ databases">
        <title>novel species in genus Nocarida.</title>
        <authorList>
            <person name="Li Z."/>
        </authorList>
    </citation>
    <scope>NUCLEOTIDE SEQUENCE [LARGE SCALE GENOMIC DNA]</scope>
    <source>
        <strain evidence="2 3">CDC186</strain>
    </source>
</reference>
<accession>A0ABU6AUV6</accession>